<gene>
    <name evidence="1" type="ORF">S01H4_16517</name>
</gene>
<organism evidence="1">
    <name type="scientific">marine sediment metagenome</name>
    <dbReference type="NCBI Taxonomy" id="412755"/>
    <lineage>
        <taxon>unclassified sequences</taxon>
        <taxon>metagenomes</taxon>
        <taxon>ecological metagenomes</taxon>
    </lineage>
</organism>
<dbReference type="EMBL" id="BART01007246">
    <property type="protein sequence ID" value="GAG55279.1"/>
    <property type="molecule type" value="Genomic_DNA"/>
</dbReference>
<protein>
    <submittedName>
        <fullName evidence="1">Uncharacterized protein</fullName>
    </submittedName>
</protein>
<name>X0YGY0_9ZZZZ</name>
<reference evidence="1" key="1">
    <citation type="journal article" date="2014" name="Front. Microbiol.">
        <title>High frequency of phylogenetically diverse reductive dehalogenase-homologous genes in deep subseafloor sedimentary metagenomes.</title>
        <authorList>
            <person name="Kawai M."/>
            <person name="Futagami T."/>
            <person name="Toyoda A."/>
            <person name="Takaki Y."/>
            <person name="Nishi S."/>
            <person name="Hori S."/>
            <person name="Arai W."/>
            <person name="Tsubouchi T."/>
            <person name="Morono Y."/>
            <person name="Uchiyama I."/>
            <person name="Ito T."/>
            <person name="Fujiyama A."/>
            <person name="Inagaki F."/>
            <person name="Takami H."/>
        </authorList>
    </citation>
    <scope>NUCLEOTIDE SEQUENCE</scope>
    <source>
        <strain evidence="1">Expedition CK06-06</strain>
    </source>
</reference>
<dbReference type="AlphaFoldDB" id="X0YGY0"/>
<feature type="non-terminal residue" evidence="1">
    <location>
        <position position="140"/>
    </location>
</feature>
<comment type="caution">
    <text evidence="1">The sequence shown here is derived from an EMBL/GenBank/DDBJ whole genome shotgun (WGS) entry which is preliminary data.</text>
</comment>
<evidence type="ECO:0000313" key="1">
    <source>
        <dbReference type="EMBL" id="GAG55279.1"/>
    </source>
</evidence>
<sequence length="140" mass="16013">MRIFIISRWFNCTTRRYIKSSIPSKLIIVDKTPTPEITSTVNNLHEQLSRIVTTINNNKIPHIELNSMISSLNSISSYYNIKNDIPLITEPLSGIIVVSPEGEPPIPLTLKNKNHIILTTRNFDLSIFTRDELVEILEQI</sequence>
<accession>X0YGY0</accession>
<proteinExistence type="predicted"/>